<name>A0A1H6QTX2_9FIRM</name>
<dbReference type="RefSeq" id="WP_074731273.1">
    <property type="nucleotide sequence ID" value="NZ_FNYK01000005.1"/>
</dbReference>
<protein>
    <submittedName>
        <fullName evidence="3">Bacteriocin transport accessory protein, putative</fullName>
    </submittedName>
</protein>
<dbReference type="InterPro" id="IPR046698">
    <property type="entry name" value="PedC-like"/>
</dbReference>
<keyword evidence="4" id="KW-1185">Reference proteome</keyword>
<dbReference type="Pfam" id="PF20207">
    <property type="entry name" value="DUF6568"/>
    <property type="match status" value="1"/>
</dbReference>
<evidence type="ECO:0000313" key="3">
    <source>
        <dbReference type="EMBL" id="SEI47248.1"/>
    </source>
</evidence>
<dbReference type="EMBL" id="FNYK01000005">
    <property type="protein sequence ID" value="SEI47248.1"/>
    <property type="molecule type" value="Genomic_DNA"/>
</dbReference>
<feature type="chain" id="PRO_5038684339" evidence="2">
    <location>
        <begin position="19"/>
        <end position="170"/>
    </location>
</feature>
<dbReference type="InterPro" id="IPR036249">
    <property type="entry name" value="Thioredoxin-like_sf"/>
</dbReference>
<evidence type="ECO:0000256" key="1">
    <source>
        <dbReference type="ARBA" id="ARBA00022729"/>
    </source>
</evidence>
<sequence>MKKIFLIILSALFLAGCASETKTTRVQVKGIEEVSYDKLMSLMKEDKQFILYIGRPDCGDCQQFEPLLKDYVNKHKNEGVYYINTKTYRAKAKQENASKKDIAFYENLQKKLKFNWTPTLEVITNGKVGKQYKYLDEEYYEIKDRAKQIQKRKEFEQEFRDFMKDYYKEG</sequence>
<dbReference type="Proteomes" id="UP000183028">
    <property type="component" value="Unassembled WGS sequence"/>
</dbReference>
<dbReference type="Pfam" id="PF08139">
    <property type="entry name" value="LPAM_1"/>
    <property type="match status" value="1"/>
</dbReference>
<gene>
    <name evidence="3" type="ORF">SAMN04487834_100544</name>
</gene>
<dbReference type="InterPro" id="IPR012640">
    <property type="entry name" value="Membr_lipoprot_lipid_attach_CS"/>
</dbReference>
<organism evidence="3 4">
    <name type="scientific">Sharpea azabuensis</name>
    <dbReference type="NCBI Taxonomy" id="322505"/>
    <lineage>
        <taxon>Bacteria</taxon>
        <taxon>Bacillati</taxon>
        <taxon>Bacillota</taxon>
        <taxon>Erysipelotrichia</taxon>
        <taxon>Erysipelotrichales</taxon>
        <taxon>Coprobacillaceae</taxon>
        <taxon>Sharpea</taxon>
    </lineage>
</organism>
<dbReference type="CDD" id="cd02947">
    <property type="entry name" value="TRX_family"/>
    <property type="match status" value="1"/>
</dbReference>
<dbReference type="OrthoDB" id="9792987at2"/>
<dbReference type="PROSITE" id="PS51257">
    <property type="entry name" value="PROKAR_LIPOPROTEIN"/>
    <property type="match status" value="1"/>
</dbReference>
<dbReference type="STRING" id="322505.SAMN04487836_10541"/>
<reference evidence="4" key="1">
    <citation type="submission" date="2016-10" db="EMBL/GenBank/DDBJ databases">
        <authorList>
            <person name="Varghese N."/>
            <person name="Submissions S."/>
        </authorList>
    </citation>
    <scope>NUCLEOTIDE SEQUENCE [LARGE SCALE GENOMIC DNA]</scope>
    <source>
        <strain evidence="4">DSM 20406</strain>
    </source>
</reference>
<dbReference type="AlphaFoldDB" id="A0A1H6QTX2"/>
<keyword evidence="1 2" id="KW-0732">Signal</keyword>
<dbReference type="SUPFAM" id="SSF52833">
    <property type="entry name" value="Thioredoxin-like"/>
    <property type="match status" value="1"/>
</dbReference>
<dbReference type="eggNOG" id="COG0526">
    <property type="taxonomic scope" value="Bacteria"/>
</dbReference>
<feature type="signal peptide" evidence="2">
    <location>
        <begin position="1"/>
        <end position="18"/>
    </location>
</feature>
<proteinExistence type="predicted"/>
<dbReference type="Gene3D" id="3.40.30.10">
    <property type="entry name" value="Glutaredoxin"/>
    <property type="match status" value="1"/>
</dbReference>
<evidence type="ECO:0000256" key="2">
    <source>
        <dbReference type="SAM" id="SignalP"/>
    </source>
</evidence>
<accession>A0A1H6QTX2</accession>
<evidence type="ECO:0000313" key="4">
    <source>
        <dbReference type="Proteomes" id="UP000183028"/>
    </source>
</evidence>